<name>A0AAN6YH06_9PEZI</name>
<evidence type="ECO:0000256" key="1">
    <source>
        <dbReference type="SAM" id="MobiDB-lite"/>
    </source>
</evidence>
<feature type="signal peptide" evidence="2">
    <location>
        <begin position="1"/>
        <end position="23"/>
    </location>
</feature>
<organism evidence="3 4">
    <name type="scientific">Rhypophila decipiens</name>
    <dbReference type="NCBI Taxonomy" id="261697"/>
    <lineage>
        <taxon>Eukaryota</taxon>
        <taxon>Fungi</taxon>
        <taxon>Dikarya</taxon>
        <taxon>Ascomycota</taxon>
        <taxon>Pezizomycotina</taxon>
        <taxon>Sordariomycetes</taxon>
        <taxon>Sordariomycetidae</taxon>
        <taxon>Sordariales</taxon>
        <taxon>Naviculisporaceae</taxon>
        <taxon>Rhypophila</taxon>
    </lineage>
</organism>
<dbReference type="AlphaFoldDB" id="A0AAN6YH06"/>
<dbReference type="EMBL" id="MU858068">
    <property type="protein sequence ID" value="KAK4216497.1"/>
    <property type="molecule type" value="Genomic_DNA"/>
</dbReference>
<reference evidence="3" key="1">
    <citation type="journal article" date="2023" name="Mol. Phylogenet. Evol.">
        <title>Genome-scale phylogeny and comparative genomics of the fungal order Sordariales.</title>
        <authorList>
            <person name="Hensen N."/>
            <person name="Bonometti L."/>
            <person name="Westerberg I."/>
            <person name="Brannstrom I.O."/>
            <person name="Guillou S."/>
            <person name="Cros-Aarteil S."/>
            <person name="Calhoun S."/>
            <person name="Haridas S."/>
            <person name="Kuo A."/>
            <person name="Mondo S."/>
            <person name="Pangilinan J."/>
            <person name="Riley R."/>
            <person name="LaButti K."/>
            <person name="Andreopoulos B."/>
            <person name="Lipzen A."/>
            <person name="Chen C."/>
            <person name="Yan M."/>
            <person name="Daum C."/>
            <person name="Ng V."/>
            <person name="Clum A."/>
            <person name="Steindorff A."/>
            <person name="Ohm R.A."/>
            <person name="Martin F."/>
            <person name="Silar P."/>
            <person name="Natvig D.O."/>
            <person name="Lalanne C."/>
            <person name="Gautier V."/>
            <person name="Ament-Velasquez S.L."/>
            <person name="Kruys A."/>
            <person name="Hutchinson M.I."/>
            <person name="Powell A.J."/>
            <person name="Barry K."/>
            <person name="Miller A.N."/>
            <person name="Grigoriev I.V."/>
            <person name="Debuchy R."/>
            <person name="Gladieux P."/>
            <person name="Hiltunen Thoren M."/>
            <person name="Johannesson H."/>
        </authorList>
    </citation>
    <scope>NUCLEOTIDE SEQUENCE</scope>
    <source>
        <strain evidence="3">PSN293</strain>
    </source>
</reference>
<comment type="caution">
    <text evidence="3">The sequence shown here is derived from an EMBL/GenBank/DDBJ whole genome shotgun (WGS) entry which is preliminary data.</text>
</comment>
<keyword evidence="2" id="KW-0732">Signal</keyword>
<reference evidence="3" key="2">
    <citation type="submission" date="2023-05" db="EMBL/GenBank/DDBJ databases">
        <authorList>
            <consortium name="Lawrence Berkeley National Laboratory"/>
            <person name="Steindorff A."/>
            <person name="Hensen N."/>
            <person name="Bonometti L."/>
            <person name="Westerberg I."/>
            <person name="Brannstrom I.O."/>
            <person name="Guillou S."/>
            <person name="Cros-Aarteil S."/>
            <person name="Calhoun S."/>
            <person name="Haridas S."/>
            <person name="Kuo A."/>
            <person name="Mondo S."/>
            <person name="Pangilinan J."/>
            <person name="Riley R."/>
            <person name="Labutti K."/>
            <person name="Andreopoulos B."/>
            <person name="Lipzen A."/>
            <person name="Chen C."/>
            <person name="Yanf M."/>
            <person name="Daum C."/>
            <person name="Ng V."/>
            <person name="Clum A."/>
            <person name="Ohm R."/>
            <person name="Martin F."/>
            <person name="Silar P."/>
            <person name="Natvig D."/>
            <person name="Lalanne C."/>
            <person name="Gautier V."/>
            <person name="Ament-Velasquez S.L."/>
            <person name="Kruys A."/>
            <person name="Hutchinson M.I."/>
            <person name="Powell A.J."/>
            <person name="Barry K."/>
            <person name="Miller A.N."/>
            <person name="Grigoriev I.V."/>
            <person name="Debuchy R."/>
            <person name="Gladieux P."/>
            <person name="Thoren M.H."/>
            <person name="Johannesson H."/>
        </authorList>
    </citation>
    <scope>NUCLEOTIDE SEQUENCE</scope>
    <source>
        <strain evidence="3">PSN293</strain>
    </source>
</reference>
<accession>A0AAN6YH06</accession>
<evidence type="ECO:0000313" key="4">
    <source>
        <dbReference type="Proteomes" id="UP001301769"/>
    </source>
</evidence>
<feature type="chain" id="PRO_5043046236" evidence="2">
    <location>
        <begin position="24"/>
        <end position="160"/>
    </location>
</feature>
<gene>
    <name evidence="3" type="ORF">QBC37DRAFT_416849</name>
</gene>
<evidence type="ECO:0000313" key="3">
    <source>
        <dbReference type="EMBL" id="KAK4216497.1"/>
    </source>
</evidence>
<protein>
    <submittedName>
        <fullName evidence="3">Uncharacterized protein</fullName>
    </submittedName>
</protein>
<dbReference type="Proteomes" id="UP001301769">
    <property type="component" value="Unassembled WGS sequence"/>
</dbReference>
<feature type="region of interest" description="Disordered" evidence="1">
    <location>
        <begin position="55"/>
        <end position="115"/>
    </location>
</feature>
<keyword evidence="4" id="KW-1185">Reference proteome</keyword>
<proteinExistence type="predicted"/>
<evidence type="ECO:0000256" key="2">
    <source>
        <dbReference type="SAM" id="SignalP"/>
    </source>
</evidence>
<sequence length="160" mass="15840">MRQIALSSVAILLASGFFSITSAAPTSQAIKRAPQDAAVSPSELVVIPIEDTDTATVPVGARDMAAGPAGGQKSPGPTSPGASNGPSGSSSSAPGFINTPPGPGTARRSAHPQTDPAVGLDTLVVIPIEDPEVPLPAPVDTGSGAVSGFVKKARKVRKAL</sequence>
<feature type="compositionally biased region" description="Low complexity" evidence="1">
    <location>
        <begin position="74"/>
        <end position="95"/>
    </location>
</feature>